<feature type="compositionally biased region" description="Low complexity" evidence="10">
    <location>
        <begin position="437"/>
        <end position="450"/>
    </location>
</feature>
<gene>
    <name evidence="13" type="ORF">UFOPK3564_00995</name>
</gene>
<evidence type="ECO:0000259" key="12">
    <source>
        <dbReference type="PROSITE" id="PS50011"/>
    </source>
</evidence>
<organism evidence="13">
    <name type="scientific">freshwater metagenome</name>
    <dbReference type="NCBI Taxonomy" id="449393"/>
    <lineage>
        <taxon>unclassified sequences</taxon>
        <taxon>metagenomes</taxon>
        <taxon>ecological metagenomes</taxon>
    </lineage>
</organism>
<keyword evidence="6" id="KW-0547">Nucleotide-binding</keyword>
<dbReference type="GO" id="GO:0005524">
    <property type="term" value="F:ATP binding"/>
    <property type="evidence" value="ECO:0007669"/>
    <property type="project" value="UniProtKB-KW"/>
</dbReference>
<dbReference type="PANTHER" id="PTHR43289:SF6">
    <property type="entry name" value="SERINE_THREONINE-PROTEIN KINASE NEKL-3"/>
    <property type="match status" value="1"/>
</dbReference>
<keyword evidence="5" id="KW-0808">Transferase</keyword>
<dbReference type="InterPro" id="IPR000719">
    <property type="entry name" value="Prot_kinase_dom"/>
</dbReference>
<keyword evidence="11" id="KW-0812">Transmembrane</keyword>
<dbReference type="InterPro" id="IPR017441">
    <property type="entry name" value="Protein_kinase_ATP_BS"/>
</dbReference>
<evidence type="ECO:0000256" key="11">
    <source>
        <dbReference type="SAM" id="Phobius"/>
    </source>
</evidence>
<dbReference type="GO" id="GO:0005813">
    <property type="term" value="C:centrosome"/>
    <property type="evidence" value="ECO:0007669"/>
    <property type="project" value="UniProtKB-SubCell"/>
</dbReference>
<evidence type="ECO:0000256" key="10">
    <source>
        <dbReference type="SAM" id="MobiDB-lite"/>
    </source>
</evidence>
<dbReference type="PANTHER" id="PTHR43289">
    <property type="entry name" value="MITOGEN-ACTIVATED PROTEIN KINASE KINASE KINASE 20-RELATED"/>
    <property type="match status" value="1"/>
</dbReference>
<evidence type="ECO:0000313" key="13">
    <source>
        <dbReference type="EMBL" id="CAB4907512.1"/>
    </source>
</evidence>
<dbReference type="InterPro" id="IPR008271">
    <property type="entry name" value="Ser/Thr_kinase_AS"/>
</dbReference>
<comment type="subcellular location">
    <subcellularLocation>
        <location evidence="1">Cytoplasm</location>
        <location evidence="1">Cytoskeleton</location>
        <location evidence="1">Microtubule organizing center</location>
        <location evidence="1">Centrosome</location>
    </subcellularLocation>
    <subcellularLocation>
        <location evidence="2">Cytoplasm</location>
        <location evidence="2">Cytoskeleton</location>
        <location evidence="2">Spindle pole</location>
    </subcellularLocation>
</comment>
<feature type="compositionally biased region" description="Low complexity" evidence="10">
    <location>
        <begin position="126"/>
        <end position="138"/>
    </location>
</feature>
<dbReference type="Gene3D" id="1.10.510.10">
    <property type="entry name" value="Transferase(Phosphotransferase) domain 1"/>
    <property type="match status" value="1"/>
</dbReference>
<feature type="region of interest" description="Disordered" evidence="10">
    <location>
        <begin position="120"/>
        <end position="174"/>
    </location>
</feature>
<keyword evidence="8" id="KW-0067">ATP-binding</keyword>
<evidence type="ECO:0000256" key="9">
    <source>
        <dbReference type="ARBA" id="ARBA00023212"/>
    </source>
</evidence>
<feature type="compositionally biased region" description="Low complexity" evidence="10">
    <location>
        <begin position="527"/>
        <end position="551"/>
    </location>
</feature>
<keyword evidence="9" id="KW-0206">Cytoskeleton</keyword>
<dbReference type="Gene3D" id="3.30.200.20">
    <property type="entry name" value="Phosphorylase Kinase, domain 1"/>
    <property type="match status" value="1"/>
</dbReference>
<dbReference type="GO" id="GO:0004674">
    <property type="term" value="F:protein serine/threonine kinase activity"/>
    <property type="evidence" value="ECO:0007669"/>
    <property type="project" value="UniProtKB-KW"/>
</dbReference>
<keyword evidence="11" id="KW-1133">Transmembrane helix</keyword>
<evidence type="ECO:0000256" key="1">
    <source>
        <dbReference type="ARBA" id="ARBA00004300"/>
    </source>
</evidence>
<sequence>MTADGSAPRDPRGARPVPARGDLIGGHRIERPLGAGAMGTVWLAEHVTLGRRVALKILADGLAHDESFQERFTREARLAARLDHPNVVTVYDAGSDPAGLWLSMRYVEGEDLRKRLNRVAAATGRAPSGPDASAAGPPTLSPSPFRRPSPADADPTVALPSTRTGDAAPGGLPPEEAVRIVEGVAAGLDHAHSRGILHRDVKPGNVLLETEGDVVPSPAPPASGEAPRTGGPALPPFSGVLLADFGLTKELEDASGELTQTGMLLGSADSVAPEQIEGRDVDARVDVYALGSLLYVALTGAPPFRGATMAKLFAHVNGDRPRAGAAFPELRPFDAVLAAGMAKDPDARPATAGELAAMARDALDRLDVDPQRTVAFPAPTPPRDRRPAPKPRPTPPVPGVPLAPRMREEPTPTEPRTRVAPVARPREEPTPTEPRTRVAPVRTPAAASSGAGSGPPDGPDGPSRHGGGTPPWLVPVLVVGGLLLALVVVLALALGGGDGGDSRTTEADGASTRTTSSTERTDEEPPTETSAADAPATTEAPPSTTEGAPPAQDAVEVEGGGSIAGGAATRDSAAGQPLAGSGTPADYVAADGGWRTLVNRPGDGWEAPTRSMQGGGTLERLRQSGPDGRLILVDHTPSQAASFDTSDVLETRTITGTRFGDRPAYRFRDGRIGSIPECSRLQCVDAPLNQGDRGPGWGVLVAAPTAAEAWATAERVIRATGP</sequence>
<keyword evidence="11" id="KW-0472">Membrane</keyword>
<proteinExistence type="inferred from homology"/>
<evidence type="ECO:0000256" key="6">
    <source>
        <dbReference type="ARBA" id="ARBA00022741"/>
    </source>
</evidence>
<dbReference type="PROSITE" id="PS00108">
    <property type="entry name" value="PROTEIN_KINASE_ST"/>
    <property type="match status" value="1"/>
</dbReference>
<keyword evidence="9" id="KW-0963">Cytoplasm</keyword>
<feature type="region of interest" description="Disordered" evidence="10">
    <location>
        <begin position="364"/>
        <end position="468"/>
    </location>
</feature>
<dbReference type="AlphaFoldDB" id="A0A6J7GHJ8"/>
<evidence type="ECO:0000256" key="8">
    <source>
        <dbReference type="ARBA" id="ARBA00022840"/>
    </source>
</evidence>
<name>A0A6J7GHJ8_9ZZZZ</name>
<evidence type="ECO:0000256" key="2">
    <source>
        <dbReference type="ARBA" id="ARBA00004647"/>
    </source>
</evidence>
<dbReference type="GO" id="GO:0000922">
    <property type="term" value="C:spindle pole"/>
    <property type="evidence" value="ECO:0007669"/>
    <property type="project" value="UniProtKB-SubCell"/>
</dbReference>
<evidence type="ECO:0000256" key="5">
    <source>
        <dbReference type="ARBA" id="ARBA00022679"/>
    </source>
</evidence>
<dbReference type="InterPro" id="IPR001245">
    <property type="entry name" value="Ser-Thr/Tyr_kinase_cat_dom"/>
</dbReference>
<reference evidence="13" key="1">
    <citation type="submission" date="2020-05" db="EMBL/GenBank/DDBJ databases">
        <authorList>
            <person name="Chiriac C."/>
            <person name="Salcher M."/>
            <person name="Ghai R."/>
            <person name="Kavagutti S V."/>
        </authorList>
    </citation>
    <scope>NUCLEOTIDE SEQUENCE</scope>
</reference>
<dbReference type="EMBL" id="CAFBMK010000041">
    <property type="protein sequence ID" value="CAB4907512.1"/>
    <property type="molecule type" value="Genomic_DNA"/>
</dbReference>
<evidence type="ECO:0000256" key="3">
    <source>
        <dbReference type="ARBA" id="ARBA00010886"/>
    </source>
</evidence>
<dbReference type="PROSITE" id="PS00107">
    <property type="entry name" value="PROTEIN_KINASE_ATP"/>
    <property type="match status" value="1"/>
</dbReference>
<comment type="similarity">
    <text evidence="3">Belongs to the protein kinase superfamily. NEK Ser/Thr protein kinase family. NIMA subfamily.</text>
</comment>
<accession>A0A6J7GHJ8</accession>
<dbReference type="PROSITE" id="PS50011">
    <property type="entry name" value="PROTEIN_KINASE_DOM"/>
    <property type="match status" value="1"/>
</dbReference>
<protein>
    <submittedName>
        <fullName evidence="13">Unannotated protein</fullName>
    </submittedName>
</protein>
<dbReference type="InterPro" id="IPR011009">
    <property type="entry name" value="Kinase-like_dom_sf"/>
</dbReference>
<feature type="region of interest" description="Disordered" evidence="10">
    <location>
        <begin position="1"/>
        <end position="25"/>
    </location>
</feature>
<feature type="transmembrane region" description="Helical" evidence="11">
    <location>
        <begin position="472"/>
        <end position="494"/>
    </location>
</feature>
<feature type="compositionally biased region" description="Pro residues" evidence="10">
    <location>
        <begin position="390"/>
        <end position="401"/>
    </location>
</feature>
<evidence type="ECO:0000256" key="4">
    <source>
        <dbReference type="ARBA" id="ARBA00022527"/>
    </source>
</evidence>
<dbReference type="CDD" id="cd14014">
    <property type="entry name" value="STKc_PknB_like"/>
    <property type="match status" value="1"/>
</dbReference>
<feature type="region of interest" description="Disordered" evidence="10">
    <location>
        <begin position="496"/>
        <end position="584"/>
    </location>
</feature>
<evidence type="ECO:0000256" key="7">
    <source>
        <dbReference type="ARBA" id="ARBA00022777"/>
    </source>
</evidence>
<keyword evidence="4" id="KW-0723">Serine/threonine-protein kinase</keyword>
<dbReference type="SUPFAM" id="SSF56112">
    <property type="entry name" value="Protein kinase-like (PK-like)"/>
    <property type="match status" value="1"/>
</dbReference>
<dbReference type="Pfam" id="PF07714">
    <property type="entry name" value="PK_Tyr_Ser-Thr"/>
    <property type="match status" value="1"/>
</dbReference>
<dbReference type="SMART" id="SM00220">
    <property type="entry name" value="S_TKc"/>
    <property type="match status" value="1"/>
</dbReference>
<keyword evidence="7" id="KW-0418">Kinase</keyword>
<feature type="domain" description="Protein kinase" evidence="12">
    <location>
        <begin position="27"/>
        <end position="363"/>
    </location>
</feature>